<name>X0WI36_9ZZZZ</name>
<evidence type="ECO:0000313" key="1">
    <source>
        <dbReference type="EMBL" id="GAG22862.1"/>
    </source>
</evidence>
<sequence>MSYKNICDFCSEEINILDKYVEIGKLEKEKGFSA</sequence>
<gene>
    <name evidence="1" type="ORF">S01H1_56976</name>
</gene>
<protein>
    <submittedName>
        <fullName evidence="1">Uncharacterized protein</fullName>
    </submittedName>
</protein>
<comment type="caution">
    <text evidence="1">The sequence shown here is derived from an EMBL/GenBank/DDBJ whole genome shotgun (WGS) entry which is preliminary data.</text>
</comment>
<organism evidence="1">
    <name type="scientific">marine sediment metagenome</name>
    <dbReference type="NCBI Taxonomy" id="412755"/>
    <lineage>
        <taxon>unclassified sequences</taxon>
        <taxon>metagenomes</taxon>
        <taxon>ecological metagenomes</taxon>
    </lineage>
</organism>
<dbReference type="EMBL" id="BARS01037135">
    <property type="protein sequence ID" value="GAG22862.1"/>
    <property type="molecule type" value="Genomic_DNA"/>
</dbReference>
<accession>X0WI36</accession>
<feature type="non-terminal residue" evidence="1">
    <location>
        <position position="34"/>
    </location>
</feature>
<reference evidence="1" key="1">
    <citation type="journal article" date="2014" name="Front. Microbiol.">
        <title>High frequency of phylogenetically diverse reductive dehalogenase-homologous genes in deep subseafloor sedimentary metagenomes.</title>
        <authorList>
            <person name="Kawai M."/>
            <person name="Futagami T."/>
            <person name="Toyoda A."/>
            <person name="Takaki Y."/>
            <person name="Nishi S."/>
            <person name="Hori S."/>
            <person name="Arai W."/>
            <person name="Tsubouchi T."/>
            <person name="Morono Y."/>
            <person name="Uchiyama I."/>
            <person name="Ito T."/>
            <person name="Fujiyama A."/>
            <person name="Inagaki F."/>
            <person name="Takami H."/>
        </authorList>
    </citation>
    <scope>NUCLEOTIDE SEQUENCE</scope>
    <source>
        <strain evidence="1">Expedition CK06-06</strain>
    </source>
</reference>
<dbReference type="AlphaFoldDB" id="X0WI36"/>
<proteinExistence type="predicted"/>